<sequence>MNKYTKTRETVATYFYLCRLSKWLESSIQQQNSNLIYNDKCNKKRLLTPKTSECLGIVLKSGKGIRGHIINA</sequence>
<keyword evidence="1" id="KW-1185">Reference proteome</keyword>
<name>A0A915JEU9_ROMCU</name>
<accession>A0A915JEU9</accession>
<dbReference type="Proteomes" id="UP000887565">
    <property type="component" value="Unplaced"/>
</dbReference>
<evidence type="ECO:0000313" key="1">
    <source>
        <dbReference type="Proteomes" id="UP000887565"/>
    </source>
</evidence>
<organism evidence="1 2">
    <name type="scientific">Romanomermis culicivorax</name>
    <name type="common">Nematode worm</name>
    <dbReference type="NCBI Taxonomy" id="13658"/>
    <lineage>
        <taxon>Eukaryota</taxon>
        <taxon>Metazoa</taxon>
        <taxon>Ecdysozoa</taxon>
        <taxon>Nematoda</taxon>
        <taxon>Enoplea</taxon>
        <taxon>Dorylaimia</taxon>
        <taxon>Mermithida</taxon>
        <taxon>Mermithoidea</taxon>
        <taxon>Mermithidae</taxon>
        <taxon>Romanomermis</taxon>
    </lineage>
</organism>
<proteinExistence type="predicted"/>
<reference evidence="2" key="1">
    <citation type="submission" date="2022-11" db="UniProtKB">
        <authorList>
            <consortium name="WormBaseParasite"/>
        </authorList>
    </citation>
    <scope>IDENTIFICATION</scope>
</reference>
<evidence type="ECO:0000313" key="2">
    <source>
        <dbReference type="WBParaSite" id="nRc.2.0.1.t24340-RA"/>
    </source>
</evidence>
<dbReference type="WBParaSite" id="nRc.2.0.1.t24340-RA">
    <property type="protein sequence ID" value="nRc.2.0.1.t24340-RA"/>
    <property type="gene ID" value="nRc.2.0.1.g24340"/>
</dbReference>
<protein>
    <submittedName>
        <fullName evidence="2">Uncharacterized protein</fullName>
    </submittedName>
</protein>
<dbReference type="AlphaFoldDB" id="A0A915JEU9"/>